<organism evidence="1 2">
    <name type="scientific">Flavobacterium helocola</name>
    <dbReference type="NCBI Taxonomy" id="3139139"/>
    <lineage>
        <taxon>Bacteria</taxon>
        <taxon>Pseudomonadati</taxon>
        <taxon>Bacteroidota</taxon>
        <taxon>Flavobacteriia</taxon>
        <taxon>Flavobacteriales</taxon>
        <taxon>Flavobacteriaceae</taxon>
        <taxon>Flavobacterium</taxon>
    </lineage>
</organism>
<accession>A0ABU9I3N9</accession>
<evidence type="ECO:0000313" key="1">
    <source>
        <dbReference type="EMBL" id="MEL1247019.1"/>
    </source>
</evidence>
<dbReference type="RefSeq" id="WP_341681840.1">
    <property type="nucleotide sequence ID" value="NZ_JBBYHT010000001.1"/>
</dbReference>
<dbReference type="InterPro" id="IPR005901">
    <property type="entry name" value="GLPGLI"/>
</dbReference>
<protein>
    <submittedName>
        <fullName evidence="1">GLPGLI family protein</fullName>
    </submittedName>
</protein>
<dbReference type="Pfam" id="PF09697">
    <property type="entry name" value="Porph_ging"/>
    <property type="match status" value="1"/>
</dbReference>
<sequence length="236" mass="27509">MKYFFFCIVTLFTTIAFSQKKGTITYNFKILEDEKFIKNEVIGKYYLQAIEGAKHLKFELTFNDSISEFKLMKNMALDGENLNEAIMNSRSRKEIYIFKNKIYRNNYGSLFKENEFLIIDPLNQNWVYTNESKIIDGYTCYKATNEYIVDNGKIFKHPVIAWFCPQIPISIGPRGYGGLPGLILELQEWNSVFGVEKIAFSNDIKEIVLPKEGKIISEQEYQNKVGEAVNREFRSN</sequence>
<keyword evidence="2" id="KW-1185">Reference proteome</keyword>
<reference evidence="1 2" key="1">
    <citation type="submission" date="2024-04" db="EMBL/GenBank/DDBJ databases">
        <title>Flavobacterium sp. DGU41 16S ribosomal RNA gene Genome sequencing and assembly.</title>
        <authorList>
            <person name="Park S."/>
        </authorList>
    </citation>
    <scope>NUCLEOTIDE SEQUENCE [LARGE SCALE GENOMIC DNA]</scope>
    <source>
        <strain evidence="1 2">DGU41</strain>
    </source>
</reference>
<dbReference type="NCBIfam" id="TIGR01200">
    <property type="entry name" value="GLPGLI"/>
    <property type="match status" value="1"/>
</dbReference>
<gene>
    <name evidence="1" type="ORF">AAEO58_03090</name>
</gene>
<proteinExistence type="predicted"/>
<dbReference type="EMBL" id="JBBYHT010000001">
    <property type="protein sequence ID" value="MEL1247019.1"/>
    <property type="molecule type" value="Genomic_DNA"/>
</dbReference>
<name>A0ABU9I3N9_9FLAO</name>
<dbReference type="Proteomes" id="UP001393056">
    <property type="component" value="Unassembled WGS sequence"/>
</dbReference>
<comment type="caution">
    <text evidence="1">The sequence shown here is derived from an EMBL/GenBank/DDBJ whole genome shotgun (WGS) entry which is preliminary data.</text>
</comment>
<evidence type="ECO:0000313" key="2">
    <source>
        <dbReference type="Proteomes" id="UP001393056"/>
    </source>
</evidence>